<dbReference type="InterPro" id="IPR018828">
    <property type="entry name" value="RRG7"/>
</dbReference>
<feature type="region of interest" description="Disordered" evidence="3">
    <location>
        <begin position="140"/>
        <end position="171"/>
    </location>
</feature>
<keyword evidence="2" id="KW-0496">Mitochondrion</keyword>
<evidence type="ECO:0008006" key="6">
    <source>
        <dbReference type="Google" id="ProtNLM"/>
    </source>
</evidence>
<evidence type="ECO:0000256" key="3">
    <source>
        <dbReference type="SAM" id="MobiDB-lite"/>
    </source>
</evidence>
<name>A0A507E6S8_9FUNG</name>
<dbReference type="GO" id="GO:0003676">
    <property type="term" value="F:nucleic acid binding"/>
    <property type="evidence" value="ECO:0007669"/>
    <property type="project" value="InterPro"/>
</dbReference>
<dbReference type="Proteomes" id="UP000318582">
    <property type="component" value="Unassembled WGS sequence"/>
</dbReference>
<evidence type="ECO:0000313" key="5">
    <source>
        <dbReference type="Proteomes" id="UP000318582"/>
    </source>
</evidence>
<evidence type="ECO:0000313" key="4">
    <source>
        <dbReference type="EMBL" id="TPX59536.1"/>
    </source>
</evidence>
<accession>A0A507E6S8</accession>
<sequence length="209" mass="22475">MPLPRVLTTLPSTVHVGTSFETSTLRALAHHSMQLRRVGGRDDRGVDLRGSLTLNARDDPPSASDAAAAATVPVIVQCKAERAPLGPAYIRELEGTLARESLGTVAVMASTNGFTSAAARLVFASRAPIAMAVVEHAHANDDHHHHHHHHAAPTPPTTTTTSTTPPALTRFSPNRALCDRIKGLAVFKDRRGHVVLYVRDVCLTQDRDM</sequence>
<comment type="caution">
    <text evidence="4">The sequence shown here is derived from an EMBL/GenBank/DDBJ whole genome shotgun (WGS) entry which is preliminary data.</text>
</comment>
<organism evidence="4 5">
    <name type="scientific">Powellomyces hirtus</name>
    <dbReference type="NCBI Taxonomy" id="109895"/>
    <lineage>
        <taxon>Eukaryota</taxon>
        <taxon>Fungi</taxon>
        <taxon>Fungi incertae sedis</taxon>
        <taxon>Chytridiomycota</taxon>
        <taxon>Chytridiomycota incertae sedis</taxon>
        <taxon>Chytridiomycetes</taxon>
        <taxon>Spizellomycetales</taxon>
        <taxon>Powellomycetaceae</taxon>
        <taxon>Powellomyces</taxon>
    </lineage>
</organism>
<protein>
    <recommendedName>
        <fullName evidence="6">Restriction endonuclease type IV Mrr domain-containing protein</fullName>
    </recommendedName>
</protein>
<dbReference type="PANTHER" id="PTHR28133:SF1">
    <property type="entry name" value="REQUIRED FOR RESPIRATORY GROWTH PROTEIN 7, MITOCHONDRIAL"/>
    <property type="match status" value="1"/>
</dbReference>
<gene>
    <name evidence="4" type="ORF">PhCBS80983_g02379</name>
</gene>
<dbReference type="Pfam" id="PF10356">
    <property type="entry name" value="RRG7"/>
    <property type="match status" value="1"/>
</dbReference>
<evidence type="ECO:0000256" key="2">
    <source>
        <dbReference type="ARBA" id="ARBA00023128"/>
    </source>
</evidence>
<evidence type="ECO:0000256" key="1">
    <source>
        <dbReference type="ARBA" id="ARBA00004173"/>
    </source>
</evidence>
<comment type="subcellular location">
    <subcellularLocation>
        <location evidence="1">Mitochondrion</location>
    </subcellularLocation>
</comment>
<proteinExistence type="predicted"/>
<dbReference type="GO" id="GO:0005739">
    <property type="term" value="C:mitochondrion"/>
    <property type="evidence" value="ECO:0007669"/>
    <property type="project" value="UniProtKB-SubCell"/>
</dbReference>
<dbReference type="PANTHER" id="PTHR28133">
    <property type="entry name" value="REQUIRED FOR RESPIRATORY GROWTH PROTEIN 7, MITOCHONDRIAL"/>
    <property type="match status" value="1"/>
</dbReference>
<dbReference type="EMBL" id="QEAQ01000024">
    <property type="protein sequence ID" value="TPX59536.1"/>
    <property type="molecule type" value="Genomic_DNA"/>
</dbReference>
<feature type="compositionally biased region" description="Low complexity" evidence="3">
    <location>
        <begin position="157"/>
        <end position="167"/>
    </location>
</feature>
<dbReference type="Gene3D" id="3.40.1350.10">
    <property type="match status" value="1"/>
</dbReference>
<dbReference type="AlphaFoldDB" id="A0A507E6S8"/>
<keyword evidence="5" id="KW-1185">Reference proteome</keyword>
<reference evidence="4 5" key="1">
    <citation type="journal article" date="2019" name="Sci. Rep.">
        <title>Comparative genomics of chytrid fungi reveal insights into the obligate biotrophic and pathogenic lifestyle of Synchytrium endobioticum.</title>
        <authorList>
            <person name="van de Vossenberg B.T.L.H."/>
            <person name="Warris S."/>
            <person name="Nguyen H.D.T."/>
            <person name="van Gent-Pelzer M.P.E."/>
            <person name="Joly D.L."/>
            <person name="van de Geest H.C."/>
            <person name="Bonants P.J.M."/>
            <person name="Smith D.S."/>
            <person name="Levesque C.A."/>
            <person name="van der Lee T.A.J."/>
        </authorList>
    </citation>
    <scope>NUCLEOTIDE SEQUENCE [LARGE SCALE GENOMIC DNA]</scope>
    <source>
        <strain evidence="4 5">CBS 809.83</strain>
    </source>
</reference>
<dbReference type="InterPro" id="IPR011856">
    <property type="entry name" value="tRNA_endonuc-like_dom_sf"/>
</dbReference>